<gene>
    <name evidence="10" type="primary">FOXL2</name>
    <name evidence="10" type="ORF">CDAR_166021</name>
</gene>
<reference evidence="10 11" key="1">
    <citation type="submission" date="2021-06" db="EMBL/GenBank/DDBJ databases">
        <title>Caerostris darwini draft genome.</title>
        <authorList>
            <person name="Kono N."/>
            <person name="Arakawa K."/>
        </authorList>
    </citation>
    <scope>NUCLEOTIDE SEQUENCE [LARGE SCALE GENOMIC DNA]</scope>
</reference>
<dbReference type="GO" id="GO:0030154">
    <property type="term" value="P:cell differentiation"/>
    <property type="evidence" value="ECO:0007669"/>
    <property type="project" value="UniProtKB-KW"/>
</dbReference>
<feature type="compositionally biased region" description="Basic and acidic residues" evidence="8">
    <location>
        <begin position="128"/>
        <end position="137"/>
    </location>
</feature>
<feature type="compositionally biased region" description="Polar residues" evidence="8">
    <location>
        <begin position="174"/>
        <end position="190"/>
    </location>
</feature>
<dbReference type="PRINTS" id="PR00053">
    <property type="entry name" value="FORKHEAD"/>
</dbReference>
<keyword evidence="3" id="KW-0832">Ubl conjugation</keyword>
<protein>
    <recommendedName>
        <fullName evidence="6">Forkhead box protein L2</fullName>
    </recommendedName>
</protein>
<keyword evidence="2" id="KW-0221">Differentiation</keyword>
<evidence type="ECO:0000256" key="5">
    <source>
        <dbReference type="ARBA" id="ARBA00023242"/>
    </source>
</evidence>
<dbReference type="PROSITE" id="PS00658">
    <property type="entry name" value="FORK_HEAD_2"/>
    <property type="match status" value="1"/>
</dbReference>
<dbReference type="GO" id="GO:0000978">
    <property type="term" value="F:RNA polymerase II cis-regulatory region sequence-specific DNA binding"/>
    <property type="evidence" value="ECO:0007669"/>
    <property type="project" value="TreeGrafter"/>
</dbReference>
<accession>A0AAV4RXU9</accession>
<dbReference type="PANTHER" id="PTHR11829">
    <property type="entry name" value="FORKHEAD BOX PROTEIN"/>
    <property type="match status" value="1"/>
</dbReference>
<dbReference type="Proteomes" id="UP001054837">
    <property type="component" value="Unassembled WGS sequence"/>
</dbReference>
<dbReference type="InterPro" id="IPR036390">
    <property type="entry name" value="WH_DNA-bd_sf"/>
</dbReference>
<feature type="DNA-binding region" description="Fork-head" evidence="7">
    <location>
        <begin position="267"/>
        <end position="360"/>
    </location>
</feature>
<feature type="compositionally biased region" description="Basic and acidic residues" evidence="8">
    <location>
        <begin position="158"/>
        <end position="170"/>
    </location>
</feature>
<dbReference type="SUPFAM" id="SSF46785">
    <property type="entry name" value="Winged helix' DNA-binding domain"/>
    <property type="match status" value="1"/>
</dbReference>
<dbReference type="Pfam" id="PF00250">
    <property type="entry name" value="Forkhead"/>
    <property type="match status" value="1"/>
</dbReference>
<dbReference type="SMART" id="SM00339">
    <property type="entry name" value="FH"/>
    <property type="match status" value="1"/>
</dbReference>
<sequence>MSLLLIFRNKKRKKPKYATNHTTNAIYRTCSKGHLTCGSIWNRLSRDCARSYSPYPPRTRSNNTSRHLNSGSYVTSYSPPHFDNRSTSSINTIQPTNLMHNSSAPLLPNCNTEPENHSLHHSNNECNDDTRHTKNEPGIKMNTDVDPVTANSSASDCENERKALKRKLSDSSDENTTINMKPNPSVTDLRQTPLCPDSKPIILNANDPFSVENKLSNHNSSIIVQPFGNNSKSMKLNTANVQNSPKVIMNTSSSGNISVIAKQELPRPPFSYVAMIRKAILESPTKKLTLQEIYSYVLETFPYYESKDGWKNSIRHNLSLNKCFIRVPREGGGEKKGSFWTFDPAFNDMFEGNNYRRRKRMKRPSRENVHAQSSSASFTPTFTPTFSRPYAHTYLNPTDFLASDYRPSERNWPLAHMQSSSQLRHSGRSTLASYPSCQRVQAQTLHVGYMQSSQIDPSIATSTQSSIPLPAAYPAHSYVPPPSAFPGHYPTHCLRESACTTPQSRYHPY</sequence>
<evidence type="ECO:0000256" key="4">
    <source>
        <dbReference type="ARBA" id="ARBA00023125"/>
    </source>
</evidence>
<dbReference type="PROSITE" id="PS50039">
    <property type="entry name" value="FORK_HEAD_3"/>
    <property type="match status" value="1"/>
</dbReference>
<dbReference type="GO" id="GO:0005634">
    <property type="term" value="C:nucleus"/>
    <property type="evidence" value="ECO:0007669"/>
    <property type="project" value="UniProtKB-SubCell"/>
</dbReference>
<comment type="caution">
    <text evidence="10">The sequence shown here is derived from an EMBL/GenBank/DDBJ whole genome shotgun (WGS) entry which is preliminary data.</text>
</comment>
<evidence type="ECO:0000256" key="2">
    <source>
        <dbReference type="ARBA" id="ARBA00022782"/>
    </source>
</evidence>
<dbReference type="GO" id="GO:0000981">
    <property type="term" value="F:DNA-binding transcription factor activity, RNA polymerase II-specific"/>
    <property type="evidence" value="ECO:0007669"/>
    <property type="project" value="TreeGrafter"/>
</dbReference>
<dbReference type="InterPro" id="IPR050211">
    <property type="entry name" value="FOX_domain-containing"/>
</dbReference>
<dbReference type="GO" id="GO:0009653">
    <property type="term" value="P:anatomical structure morphogenesis"/>
    <property type="evidence" value="ECO:0007669"/>
    <property type="project" value="TreeGrafter"/>
</dbReference>
<dbReference type="InterPro" id="IPR018122">
    <property type="entry name" value="TF_fork_head_CS_1"/>
</dbReference>
<dbReference type="AlphaFoldDB" id="A0AAV4RXU9"/>
<organism evidence="10 11">
    <name type="scientific">Caerostris darwini</name>
    <dbReference type="NCBI Taxonomy" id="1538125"/>
    <lineage>
        <taxon>Eukaryota</taxon>
        <taxon>Metazoa</taxon>
        <taxon>Ecdysozoa</taxon>
        <taxon>Arthropoda</taxon>
        <taxon>Chelicerata</taxon>
        <taxon>Arachnida</taxon>
        <taxon>Araneae</taxon>
        <taxon>Araneomorphae</taxon>
        <taxon>Entelegynae</taxon>
        <taxon>Araneoidea</taxon>
        <taxon>Araneidae</taxon>
        <taxon>Caerostris</taxon>
    </lineage>
</organism>
<dbReference type="PROSITE" id="PS00657">
    <property type="entry name" value="FORK_HEAD_1"/>
    <property type="match status" value="1"/>
</dbReference>
<keyword evidence="11" id="KW-1185">Reference proteome</keyword>
<evidence type="ECO:0000256" key="7">
    <source>
        <dbReference type="PROSITE-ProRule" id="PRU00089"/>
    </source>
</evidence>
<dbReference type="InterPro" id="IPR030456">
    <property type="entry name" value="TF_fork_head_CS_2"/>
</dbReference>
<dbReference type="Gene3D" id="1.10.10.10">
    <property type="entry name" value="Winged helix-like DNA-binding domain superfamily/Winged helix DNA-binding domain"/>
    <property type="match status" value="1"/>
</dbReference>
<feature type="region of interest" description="Disordered" evidence="8">
    <location>
        <begin position="112"/>
        <end position="190"/>
    </location>
</feature>
<evidence type="ECO:0000259" key="9">
    <source>
        <dbReference type="PROSITE" id="PS50039"/>
    </source>
</evidence>
<keyword evidence="5 7" id="KW-0539">Nucleus</keyword>
<evidence type="ECO:0000313" key="10">
    <source>
        <dbReference type="EMBL" id="GIY24942.1"/>
    </source>
</evidence>
<feature type="domain" description="Fork-head" evidence="9">
    <location>
        <begin position="267"/>
        <end position="360"/>
    </location>
</feature>
<evidence type="ECO:0000256" key="6">
    <source>
        <dbReference type="ARBA" id="ARBA00034872"/>
    </source>
</evidence>
<feature type="region of interest" description="Disordered" evidence="8">
    <location>
        <begin position="53"/>
        <end position="91"/>
    </location>
</feature>
<evidence type="ECO:0000313" key="11">
    <source>
        <dbReference type="Proteomes" id="UP001054837"/>
    </source>
</evidence>
<dbReference type="FunFam" id="1.10.10.10:FF:000135">
    <property type="entry name" value="forkhead box protein G1"/>
    <property type="match status" value="1"/>
</dbReference>
<evidence type="ECO:0000256" key="8">
    <source>
        <dbReference type="SAM" id="MobiDB-lite"/>
    </source>
</evidence>
<dbReference type="InterPro" id="IPR001766">
    <property type="entry name" value="Fork_head_dom"/>
</dbReference>
<keyword evidence="1" id="KW-1017">Isopeptide bond</keyword>
<dbReference type="PANTHER" id="PTHR11829:SF411">
    <property type="entry name" value="FORKHEAD BOX PROTEIN L2"/>
    <property type="match status" value="1"/>
</dbReference>
<name>A0AAV4RXU9_9ARAC</name>
<comment type="subcellular location">
    <subcellularLocation>
        <location evidence="7">Nucleus</location>
    </subcellularLocation>
</comment>
<evidence type="ECO:0000256" key="3">
    <source>
        <dbReference type="ARBA" id="ARBA00022843"/>
    </source>
</evidence>
<evidence type="ECO:0000256" key="1">
    <source>
        <dbReference type="ARBA" id="ARBA00022499"/>
    </source>
</evidence>
<dbReference type="EMBL" id="BPLQ01006753">
    <property type="protein sequence ID" value="GIY24942.1"/>
    <property type="molecule type" value="Genomic_DNA"/>
</dbReference>
<proteinExistence type="predicted"/>
<feature type="compositionally biased region" description="Polar residues" evidence="8">
    <location>
        <begin position="59"/>
        <end position="78"/>
    </location>
</feature>
<dbReference type="InterPro" id="IPR036388">
    <property type="entry name" value="WH-like_DNA-bd_sf"/>
</dbReference>
<keyword evidence="4 7" id="KW-0238">DNA-binding</keyword>